<organism evidence="1">
    <name type="scientific">viral metagenome</name>
    <dbReference type="NCBI Taxonomy" id="1070528"/>
    <lineage>
        <taxon>unclassified sequences</taxon>
        <taxon>metagenomes</taxon>
        <taxon>organismal metagenomes</taxon>
    </lineage>
</organism>
<protein>
    <submittedName>
        <fullName evidence="1">Putative structural protein</fullName>
    </submittedName>
</protein>
<name>A0A6H1ZS78_9ZZZZ</name>
<evidence type="ECO:0000313" key="1">
    <source>
        <dbReference type="EMBL" id="QJA50135.1"/>
    </source>
</evidence>
<reference evidence="1" key="1">
    <citation type="submission" date="2020-03" db="EMBL/GenBank/DDBJ databases">
        <title>The deep terrestrial virosphere.</title>
        <authorList>
            <person name="Holmfeldt K."/>
            <person name="Nilsson E."/>
            <person name="Simone D."/>
            <person name="Lopez-Fernandez M."/>
            <person name="Wu X."/>
            <person name="de Brujin I."/>
            <person name="Lundin D."/>
            <person name="Andersson A."/>
            <person name="Bertilsson S."/>
            <person name="Dopson M."/>
        </authorList>
    </citation>
    <scope>NUCLEOTIDE SEQUENCE</scope>
    <source>
        <strain evidence="1">TM448A01614</strain>
    </source>
</reference>
<proteinExistence type="predicted"/>
<accession>A0A6H1ZS78</accession>
<dbReference type="EMBL" id="MT144176">
    <property type="protein sequence ID" value="QJA50135.1"/>
    <property type="molecule type" value="Genomic_DNA"/>
</dbReference>
<sequence>MTLTIPFEFKPTLNDKLVPNGGTLPWKTFTLASTVTTASVTRGSATTATIYRLQPMIFLKALSEAAKENLQFLPVARQETMLQGEHLSIPKRKTFMADADWELSSAEFAAGAEIAWTDITTLEGAEFTPVNKNYGVALTKDAIRKNAVNLIAACREELAYKYSREVDYAVRDAICGTVTTGTPTAPTEMASAAVGCQTIFGGDATDAANSIDRGDVLTTDLIKKALRYITSKYGYYWASNVETKSTVDKNPWRATPGEPLVMFVAPEQMAQLLSDTQFTNAAEFGDREAILNGEFARYLNIRFVQTTTVPGFKSGDNYRVTSTTTAADTDGHICCLVKAQKAAALVWGRKGEFKTYDWPNADQIRMTLHFAYDAGEVFPDGIVRVIVADNEA</sequence>
<dbReference type="AlphaFoldDB" id="A0A6H1ZS78"/>
<gene>
    <name evidence="1" type="ORF">TM448A01614_0005</name>
</gene>